<reference evidence="2" key="1">
    <citation type="submission" date="2022-11" db="UniProtKB">
        <authorList>
            <consortium name="WormBaseParasite"/>
        </authorList>
    </citation>
    <scope>IDENTIFICATION</scope>
</reference>
<dbReference type="Proteomes" id="UP000887580">
    <property type="component" value="Unplaced"/>
</dbReference>
<proteinExistence type="predicted"/>
<evidence type="ECO:0000313" key="1">
    <source>
        <dbReference type="Proteomes" id="UP000887580"/>
    </source>
</evidence>
<protein>
    <submittedName>
        <fullName evidence="2">Major sperm protein</fullName>
    </submittedName>
</protein>
<dbReference type="WBParaSite" id="PS1159_v2.g8406.t1">
    <property type="protein sequence ID" value="PS1159_v2.g8406.t1"/>
    <property type="gene ID" value="PS1159_v2.g8406"/>
</dbReference>
<evidence type="ECO:0000313" key="2">
    <source>
        <dbReference type="WBParaSite" id="PS1159_v2.g8406.t1"/>
    </source>
</evidence>
<sequence>MFSCIKNKKKRYSAGGGCDDVDESKTKKVHLTIFLFGGVLFTCVKPKSKRFTAGGGRDDIIDSKTNKTKKKSIKCEDKEKGKVKNYSAVSKKASKSSKRRPSKKTNRSEPAHRSPVPDTWGKKIDLQPREENPNTYSPPFGLTITPDVLTFNEHGTAKLLLMNSENTIFFAVLIVCDSAKFETEHIPATISPAANKEIAIKKRPCVLSAADDIKIYYNKLTYDPKEAASVWTGNHGEFPKKLTNKSFFKVKVTSEK</sequence>
<organism evidence="1 2">
    <name type="scientific">Panagrolaimus sp. PS1159</name>
    <dbReference type="NCBI Taxonomy" id="55785"/>
    <lineage>
        <taxon>Eukaryota</taxon>
        <taxon>Metazoa</taxon>
        <taxon>Ecdysozoa</taxon>
        <taxon>Nematoda</taxon>
        <taxon>Chromadorea</taxon>
        <taxon>Rhabditida</taxon>
        <taxon>Tylenchina</taxon>
        <taxon>Panagrolaimomorpha</taxon>
        <taxon>Panagrolaimoidea</taxon>
        <taxon>Panagrolaimidae</taxon>
        <taxon>Panagrolaimus</taxon>
    </lineage>
</organism>
<accession>A0AC35GSX9</accession>
<name>A0AC35GSX9_9BILA</name>